<dbReference type="eggNOG" id="COG2226">
    <property type="taxonomic scope" value="Bacteria"/>
</dbReference>
<dbReference type="HOGENOM" id="CLU_046586_2_2_6"/>
<gene>
    <name evidence="8" type="primary">bioC</name>
    <name evidence="10" type="ORF">PLEI_1714</name>
</gene>
<comment type="catalytic activity">
    <reaction evidence="1 8">
        <text>malonyl-[ACP] + S-adenosyl-L-methionine = malonyl-[ACP] methyl ester + S-adenosyl-L-homocysteine</text>
        <dbReference type="Rhea" id="RHEA:17105"/>
        <dbReference type="Rhea" id="RHEA-COMP:9623"/>
        <dbReference type="Rhea" id="RHEA-COMP:9954"/>
        <dbReference type="ChEBI" id="CHEBI:57856"/>
        <dbReference type="ChEBI" id="CHEBI:59789"/>
        <dbReference type="ChEBI" id="CHEBI:78449"/>
        <dbReference type="ChEBI" id="CHEBI:78845"/>
        <dbReference type="EC" id="2.1.1.197"/>
    </reaction>
</comment>
<feature type="domain" description="Methyltransferase type 11" evidence="9">
    <location>
        <begin position="63"/>
        <end position="155"/>
    </location>
</feature>
<dbReference type="GO" id="GO:0102130">
    <property type="term" value="F:malonyl-CoA methyltransferase activity"/>
    <property type="evidence" value="ECO:0007669"/>
    <property type="project" value="UniProtKB-EC"/>
</dbReference>
<evidence type="ECO:0000256" key="3">
    <source>
        <dbReference type="ARBA" id="ARBA00012327"/>
    </source>
</evidence>
<evidence type="ECO:0000313" key="10">
    <source>
        <dbReference type="EMBL" id="GAD30059.1"/>
    </source>
</evidence>
<proteinExistence type="inferred from homology"/>
<dbReference type="RefSeq" id="WP_023932617.1">
    <property type="nucleotide sequence ID" value="NZ_DF196819.1"/>
</dbReference>
<evidence type="ECO:0000256" key="7">
    <source>
        <dbReference type="ARBA" id="ARBA00022756"/>
    </source>
</evidence>
<dbReference type="PANTHER" id="PTHR13090:SF1">
    <property type="entry name" value="ARGININE-HYDROXYLASE NDUFAF5, MITOCHONDRIAL"/>
    <property type="match status" value="1"/>
</dbReference>
<dbReference type="GO" id="GO:0010340">
    <property type="term" value="F:carboxyl-O-methyltransferase activity"/>
    <property type="evidence" value="ECO:0007669"/>
    <property type="project" value="UniProtKB-UniRule"/>
</dbReference>
<dbReference type="InterPro" id="IPR029063">
    <property type="entry name" value="SAM-dependent_MTases_sf"/>
</dbReference>
<dbReference type="Proteomes" id="UP000030675">
    <property type="component" value="Unassembled WGS sequence"/>
</dbReference>
<dbReference type="EMBL" id="DF196819">
    <property type="protein sequence ID" value="GAD30059.1"/>
    <property type="molecule type" value="Genomic_DNA"/>
</dbReference>
<dbReference type="UniPathway" id="UPA00078"/>
<dbReference type="GO" id="GO:0009102">
    <property type="term" value="P:biotin biosynthetic process"/>
    <property type="evidence" value="ECO:0007669"/>
    <property type="project" value="UniProtKB-UniRule"/>
</dbReference>
<dbReference type="GO" id="GO:0008757">
    <property type="term" value="F:S-adenosylmethionine-dependent methyltransferase activity"/>
    <property type="evidence" value="ECO:0007669"/>
    <property type="project" value="InterPro"/>
</dbReference>
<keyword evidence="6 8" id="KW-0949">S-adenosyl-L-methionine</keyword>
<dbReference type="CDD" id="cd02440">
    <property type="entry name" value="AdoMet_MTases"/>
    <property type="match status" value="1"/>
</dbReference>
<keyword evidence="4 8" id="KW-0489">Methyltransferase</keyword>
<dbReference type="AlphaFoldDB" id="A0A0U1P663"/>
<dbReference type="NCBIfam" id="TIGR02072">
    <property type="entry name" value="BioC"/>
    <property type="match status" value="1"/>
</dbReference>
<evidence type="ECO:0000256" key="1">
    <source>
        <dbReference type="ARBA" id="ARBA00000852"/>
    </source>
</evidence>
<evidence type="ECO:0000256" key="4">
    <source>
        <dbReference type="ARBA" id="ARBA00022603"/>
    </source>
</evidence>
<dbReference type="PANTHER" id="PTHR13090">
    <property type="entry name" value="ARGININE-HYDROXYLASE NDUFAF5, MITOCHONDRIAL"/>
    <property type="match status" value="1"/>
</dbReference>
<sequence length="274" mass="30425">MDKSNTAIQTELAVSMDKQAVASAFGKAAKHYDKAAAFQRHVGHLLLDKLPHLHAVDNPKEVIDVGCGTGYFSAELLKLGFKVTAADLSAEMLAQAKQRCGDDCRYLHADAENLPVVDNSYDVAFSSLALQWCDDLSVPLNELKRVVRPGGMIFFTTLVDGSLDELKKAWAQIDHYQHVNEFKAENEIKVALAQTSLHIDKLLFLPIVTHYQSAVGLMKDLKGIGATHLQQKRQHTLFGRQTLNALEQAYDVYRDENNLLPATYQVCFGVLIND</sequence>
<evidence type="ECO:0000256" key="5">
    <source>
        <dbReference type="ARBA" id="ARBA00022679"/>
    </source>
</evidence>
<dbReference type="EC" id="2.1.1.197" evidence="3 8"/>
<dbReference type="InterPro" id="IPR013216">
    <property type="entry name" value="Methyltransf_11"/>
</dbReference>
<evidence type="ECO:0000256" key="2">
    <source>
        <dbReference type="ARBA" id="ARBA00004746"/>
    </source>
</evidence>
<keyword evidence="5 8" id="KW-0808">Transferase</keyword>
<evidence type="ECO:0000256" key="6">
    <source>
        <dbReference type="ARBA" id="ARBA00022691"/>
    </source>
</evidence>
<evidence type="ECO:0000259" key="9">
    <source>
        <dbReference type="Pfam" id="PF08241"/>
    </source>
</evidence>
<dbReference type="SUPFAM" id="SSF53335">
    <property type="entry name" value="S-adenosyl-L-methionine-dependent methyltransferases"/>
    <property type="match status" value="1"/>
</dbReference>
<dbReference type="GO" id="GO:0032259">
    <property type="term" value="P:methylation"/>
    <property type="evidence" value="ECO:0007669"/>
    <property type="project" value="UniProtKB-KW"/>
</dbReference>
<dbReference type="InterPro" id="IPR011814">
    <property type="entry name" value="BioC"/>
</dbReference>
<dbReference type="InterPro" id="IPR050602">
    <property type="entry name" value="Malonyl-ACP_OMT"/>
</dbReference>
<comment type="pathway">
    <text evidence="2 8">Cofactor biosynthesis; biotin biosynthesis.</text>
</comment>
<dbReference type="Pfam" id="PF08241">
    <property type="entry name" value="Methyltransf_11"/>
    <property type="match status" value="1"/>
</dbReference>
<reference evidence="11" key="1">
    <citation type="submission" date="2012-12" db="EMBL/GenBank/DDBJ databases">
        <title>Genome Sequence of Photobacterium leiognathi lrivu.4.1.</title>
        <authorList>
            <person name="Urbanczyk H."/>
            <person name="Ogura Y."/>
            <person name="Hayashi T."/>
            <person name="Dunlap P.V."/>
        </authorList>
    </citation>
    <scope>NUCLEOTIDE SEQUENCE [LARGE SCALE GENOMIC DNA]</scope>
    <source>
        <strain evidence="11">lrivu.4.1</strain>
    </source>
</reference>
<organism evidence="10 11">
    <name type="scientific">Photobacterium leiognathi lrivu.4.1</name>
    <dbReference type="NCBI Taxonomy" id="1248232"/>
    <lineage>
        <taxon>Bacteria</taxon>
        <taxon>Pseudomonadati</taxon>
        <taxon>Pseudomonadota</taxon>
        <taxon>Gammaproteobacteria</taxon>
        <taxon>Vibrionales</taxon>
        <taxon>Vibrionaceae</taxon>
        <taxon>Photobacterium</taxon>
    </lineage>
</organism>
<comment type="function">
    <text evidence="8">Converts the free carboxyl group of a malonyl-thioester to its methyl ester by transfer of a methyl group from S-adenosyl-L-methionine (SAM). It allows to synthesize pimeloyl-ACP via the fatty acid synthetic pathway.</text>
</comment>
<dbReference type="Gene3D" id="3.40.50.150">
    <property type="entry name" value="Vaccinia Virus protein VP39"/>
    <property type="match status" value="1"/>
</dbReference>
<evidence type="ECO:0000256" key="8">
    <source>
        <dbReference type="HAMAP-Rule" id="MF_00835"/>
    </source>
</evidence>
<keyword evidence="7 8" id="KW-0093">Biotin biosynthesis</keyword>
<comment type="similarity">
    <text evidence="8">Belongs to the methyltransferase superfamily.</text>
</comment>
<accession>A0A0U1P663</accession>
<dbReference type="HAMAP" id="MF_00835">
    <property type="entry name" value="BioC"/>
    <property type="match status" value="1"/>
</dbReference>
<evidence type="ECO:0000313" key="11">
    <source>
        <dbReference type="Proteomes" id="UP000030675"/>
    </source>
</evidence>
<name>A0A0U1P663_PHOLE</name>
<protein>
    <recommendedName>
        <fullName evidence="3 8">Malonyl-[acyl-carrier protein] O-methyltransferase</fullName>
        <shortName evidence="8">Malonyl-ACP O-methyltransferase</shortName>
        <ecNumber evidence="3 8">2.1.1.197</ecNumber>
    </recommendedName>
    <alternativeName>
        <fullName evidence="8">Biotin synthesis protein BioC</fullName>
    </alternativeName>
</protein>